<evidence type="ECO:0000256" key="1">
    <source>
        <dbReference type="ARBA" id="ARBA00004871"/>
    </source>
</evidence>
<dbReference type="NCBIfam" id="NF009201">
    <property type="entry name" value="PRK12549.1"/>
    <property type="match status" value="1"/>
</dbReference>
<accession>A0ABS3K7R1</accession>
<evidence type="ECO:0000256" key="3">
    <source>
        <dbReference type="ARBA" id="ARBA00023141"/>
    </source>
</evidence>
<keyword evidence="2" id="KW-0560">Oxidoreductase</keyword>
<keyword evidence="7" id="KW-1185">Reference proteome</keyword>
<dbReference type="InterPro" id="IPR046346">
    <property type="entry name" value="Aminoacid_DH-like_N_sf"/>
</dbReference>
<organism evidence="6 7">
    <name type="scientific">Roseomonas marmotae</name>
    <dbReference type="NCBI Taxonomy" id="2768161"/>
    <lineage>
        <taxon>Bacteria</taxon>
        <taxon>Pseudomonadati</taxon>
        <taxon>Pseudomonadota</taxon>
        <taxon>Alphaproteobacteria</taxon>
        <taxon>Acetobacterales</taxon>
        <taxon>Roseomonadaceae</taxon>
        <taxon>Roseomonas</taxon>
    </lineage>
</organism>
<proteinExistence type="predicted"/>
<keyword evidence="3" id="KW-0028">Amino-acid biosynthesis</keyword>
<dbReference type="InterPro" id="IPR036291">
    <property type="entry name" value="NAD(P)-bd_dom_sf"/>
</dbReference>
<evidence type="ECO:0000259" key="5">
    <source>
        <dbReference type="Pfam" id="PF18317"/>
    </source>
</evidence>
<evidence type="ECO:0000313" key="6">
    <source>
        <dbReference type="EMBL" id="MBO1073494.1"/>
    </source>
</evidence>
<dbReference type="SUPFAM" id="SSF51735">
    <property type="entry name" value="NAD(P)-binding Rossmann-fold domains"/>
    <property type="match status" value="1"/>
</dbReference>
<evidence type="ECO:0000256" key="2">
    <source>
        <dbReference type="ARBA" id="ARBA00023002"/>
    </source>
</evidence>
<keyword evidence="3" id="KW-0057">Aromatic amino acid biosynthesis</keyword>
<evidence type="ECO:0000259" key="4">
    <source>
        <dbReference type="Pfam" id="PF08501"/>
    </source>
</evidence>
<dbReference type="Pfam" id="PF08501">
    <property type="entry name" value="Shikimate_dh_N"/>
    <property type="match status" value="1"/>
</dbReference>
<dbReference type="Gene3D" id="3.40.50.720">
    <property type="entry name" value="NAD(P)-binding Rossmann-like Domain"/>
    <property type="match status" value="1"/>
</dbReference>
<reference evidence="6 7" key="1">
    <citation type="submission" date="2020-09" db="EMBL/GenBank/DDBJ databases">
        <title>Roseomonas.</title>
        <authorList>
            <person name="Zhu W."/>
        </authorList>
    </citation>
    <scope>NUCLEOTIDE SEQUENCE [LARGE SCALE GENOMIC DNA]</scope>
    <source>
        <strain evidence="6 7">1311</strain>
    </source>
</reference>
<dbReference type="PANTHER" id="PTHR21089:SF1">
    <property type="entry name" value="BIFUNCTIONAL 3-DEHYDROQUINATE DEHYDRATASE_SHIKIMATE DEHYDROGENASE, CHLOROPLASTIC"/>
    <property type="match status" value="1"/>
</dbReference>
<protein>
    <submittedName>
        <fullName evidence="6">Shikimate dehydrogenase</fullName>
    </submittedName>
</protein>
<comment type="caution">
    <text evidence="6">The sequence shown here is derived from an EMBL/GenBank/DDBJ whole genome shotgun (WGS) entry which is preliminary data.</text>
</comment>
<dbReference type="InterPro" id="IPR022893">
    <property type="entry name" value="Shikimate_DH_fam"/>
</dbReference>
<dbReference type="Gene3D" id="3.40.50.10860">
    <property type="entry name" value="Leucine Dehydrogenase, chain A, domain 1"/>
    <property type="match status" value="1"/>
</dbReference>
<dbReference type="Proteomes" id="UP001518990">
    <property type="component" value="Unassembled WGS sequence"/>
</dbReference>
<dbReference type="PANTHER" id="PTHR21089">
    <property type="entry name" value="SHIKIMATE DEHYDROGENASE"/>
    <property type="match status" value="1"/>
</dbReference>
<dbReference type="Pfam" id="PF18317">
    <property type="entry name" value="SDH_C"/>
    <property type="match status" value="1"/>
</dbReference>
<dbReference type="EMBL" id="JACTNF010000002">
    <property type="protein sequence ID" value="MBO1073494.1"/>
    <property type="molecule type" value="Genomic_DNA"/>
</dbReference>
<dbReference type="InterPro" id="IPR013708">
    <property type="entry name" value="Shikimate_DH-bd_N"/>
</dbReference>
<feature type="domain" description="SDH C-terminal" evidence="5">
    <location>
        <begin position="245"/>
        <end position="270"/>
    </location>
</feature>
<name>A0ABS3K7R1_9PROT</name>
<dbReference type="SUPFAM" id="SSF53223">
    <property type="entry name" value="Aminoacid dehydrogenase-like, N-terminal domain"/>
    <property type="match status" value="1"/>
</dbReference>
<evidence type="ECO:0000313" key="7">
    <source>
        <dbReference type="Proteomes" id="UP001518990"/>
    </source>
</evidence>
<gene>
    <name evidence="6" type="ORF">IAI60_02590</name>
</gene>
<feature type="domain" description="Shikimate dehydrogenase substrate binding N-terminal" evidence="4">
    <location>
        <begin position="4"/>
        <end position="91"/>
    </location>
</feature>
<comment type="pathway">
    <text evidence="1">Metabolic intermediate biosynthesis; chorismate biosynthesis; chorismate from D-erythrose 4-phosphate and phosphoenolpyruvate: step 4/7.</text>
</comment>
<dbReference type="InterPro" id="IPR041121">
    <property type="entry name" value="SDH_C"/>
</dbReference>
<sequence length="277" mass="28885">MLGLIGAGIQLSRTPAMHEAEGAAQGFNTLYRMIDLDLLRLGPEALPELLTAAERMGFAGLNITYPCKQAVIPHLHELSPEARELGAVNTVVLRDGRRIGHNTDAFGFAESFRRQLPGIPLARAVQLGAGGAGSAVAHAAMTLGVGQLHLFDQDPARAESLAASLCARFGAGRAVAGGALDGALAAADGLIHATPTGTAAHPGLPLPAGLLRPSHWIAEIVYFPLETPLLRAARALGCRTAHGGGMAVFQAVEAFRHFTGRAPDAARMTETFLSFDP</sequence>
<dbReference type="CDD" id="cd01065">
    <property type="entry name" value="NAD_bind_Shikimate_DH"/>
    <property type="match status" value="1"/>
</dbReference>